<evidence type="ECO:0000256" key="13">
    <source>
        <dbReference type="ARBA" id="ARBA00023316"/>
    </source>
</evidence>
<keyword evidence="21" id="KW-1185">Reference proteome</keyword>
<evidence type="ECO:0000256" key="9">
    <source>
        <dbReference type="ARBA" id="ARBA00022984"/>
    </source>
</evidence>
<feature type="compositionally biased region" description="Low complexity" evidence="16">
    <location>
        <begin position="934"/>
        <end position="969"/>
    </location>
</feature>
<evidence type="ECO:0000256" key="3">
    <source>
        <dbReference type="ARBA" id="ARBA00022670"/>
    </source>
</evidence>
<keyword evidence="6 17" id="KW-0812">Transmembrane</keyword>
<dbReference type="PANTHER" id="PTHR32282">
    <property type="entry name" value="BINDING PROTEIN TRANSPEPTIDASE, PUTATIVE-RELATED"/>
    <property type="match status" value="1"/>
</dbReference>
<dbReference type="GO" id="GO:0008658">
    <property type="term" value="F:penicillin binding"/>
    <property type="evidence" value="ECO:0007669"/>
    <property type="project" value="InterPro"/>
</dbReference>
<keyword evidence="5 20" id="KW-0808">Transferase</keyword>
<evidence type="ECO:0000256" key="10">
    <source>
        <dbReference type="ARBA" id="ARBA00022989"/>
    </source>
</evidence>
<evidence type="ECO:0000256" key="14">
    <source>
        <dbReference type="ARBA" id="ARBA00034000"/>
    </source>
</evidence>
<dbReference type="InterPro" id="IPR023346">
    <property type="entry name" value="Lysozyme-like_dom_sf"/>
</dbReference>
<evidence type="ECO:0000256" key="16">
    <source>
        <dbReference type="SAM" id="MobiDB-lite"/>
    </source>
</evidence>
<keyword evidence="3" id="KW-0645">Protease</keyword>
<dbReference type="GO" id="GO:0006508">
    <property type="term" value="P:proteolysis"/>
    <property type="evidence" value="ECO:0007669"/>
    <property type="project" value="UniProtKB-KW"/>
</dbReference>
<feature type="region of interest" description="Disordered" evidence="16">
    <location>
        <begin position="813"/>
        <end position="844"/>
    </location>
</feature>
<evidence type="ECO:0000256" key="12">
    <source>
        <dbReference type="ARBA" id="ARBA00023268"/>
    </source>
</evidence>
<dbReference type="OrthoDB" id="9766909at2"/>
<feature type="compositionally biased region" description="Low complexity" evidence="16">
    <location>
        <begin position="977"/>
        <end position="1019"/>
    </location>
</feature>
<evidence type="ECO:0000259" key="18">
    <source>
        <dbReference type="Pfam" id="PF00905"/>
    </source>
</evidence>
<dbReference type="GO" id="GO:0008955">
    <property type="term" value="F:peptidoglycan glycosyltransferase activity"/>
    <property type="evidence" value="ECO:0007669"/>
    <property type="project" value="UniProtKB-EC"/>
</dbReference>
<dbReference type="InterPro" id="IPR050396">
    <property type="entry name" value="Glycosyltr_51/Transpeptidase"/>
</dbReference>
<dbReference type="GO" id="GO:0009252">
    <property type="term" value="P:peptidoglycan biosynthetic process"/>
    <property type="evidence" value="ECO:0007669"/>
    <property type="project" value="UniProtKB-KW"/>
</dbReference>
<evidence type="ECO:0000256" key="6">
    <source>
        <dbReference type="ARBA" id="ARBA00022692"/>
    </source>
</evidence>
<evidence type="ECO:0000256" key="17">
    <source>
        <dbReference type="SAM" id="Phobius"/>
    </source>
</evidence>
<comment type="catalytic activity">
    <reaction evidence="15">
        <text>[GlcNAc-(1-&gt;4)-Mur2Ac(oyl-L-Ala-gamma-D-Glu-L-Lys-D-Ala-D-Ala)](n)-di-trans,octa-cis-undecaprenyl diphosphate + beta-D-GlcNAc-(1-&gt;4)-Mur2Ac(oyl-L-Ala-gamma-D-Glu-L-Lys-D-Ala-D-Ala)-di-trans,octa-cis-undecaprenyl diphosphate = [GlcNAc-(1-&gt;4)-Mur2Ac(oyl-L-Ala-gamma-D-Glu-L-Lys-D-Ala-D-Ala)](n+1)-di-trans,octa-cis-undecaprenyl diphosphate + di-trans,octa-cis-undecaprenyl diphosphate + H(+)</text>
        <dbReference type="Rhea" id="RHEA:23708"/>
        <dbReference type="Rhea" id="RHEA-COMP:9602"/>
        <dbReference type="Rhea" id="RHEA-COMP:9603"/>
        <dbReference type="ChEBI" id="CHEBI:15378"/>
        <dbReference type="ChEBI" id="CHEBI:58405"/>
        <dbReference type="ChEBI" id="CHEBI:60033"/>
        <dbReference type="ChEBI" id="CHEBI:78435"/>
        <dbReference type="EC" id="2.4.99.28"/>
    </reaction>
</comment>
<keyword evidence="1" id="KW-1003">Cell membrane</keyword>
<dbReference type="EC" id="3.4.-.-" evidence="20"/>
<dbReference type="Proteomes" id="UP000094463">
    <property type="component" value="Chromosome"/>
</dbReference>
<evidence type="ECO:0000256" key="4">
    <source>
        <dbReference type="ARBA" id="ARBA00022676"/>
    </source>
</evidence>
<dbReference type="InterPro" id="IPR036950">
    <property type="entry name" value="PBP_transglycosylase"/>
</dbReference>
<keyword evidence="4 20" id="KW-0328">Glycosyltransferase</keyword>
<keyword evidence="11 17" id="KW-0472">Membrane</keyword>
<feature type="transmembrane region" description="Helical" evidence="17">
    <location>
        <begin position="34"/>
        <end position="58"/>
    </location>
</feature>
<feature type="compositionally biased region" description="Polar residues" evidence="16">
    <location>
        <begin position="823"/>
        <end position="841"/>
    </location>
</feature>
<keyword evidence="7 20" id="KW-0378">Hydrolase</keyword>
<evidence type="ECO:0000256" key="8">
    <source>
        <dbReference type="ARBA" id="ARBA00022960"/>
    </source>
</evidence>
<dbReference type="Gene3D" id="3.40.710.10">
    <property type="entry name" value="DD-peptidase/beta-lactamase superfamily"/>
    <property type="match status" value="1"/>
</dbReference>
<evidence type="ECO:0000313" key="21">
    <source>
        <dbReference type="Proteomes" id="UP000094463"/>
    </source>
</evidence>
<reference evidence="20 21" key="1">
    <citation type="submission" date="2015-08" db="EMBL/GenBank/DDBJ databases">
        <title>The complete genome sequence of Bacillus beveridgei MLTeJB.</title>
        <authorList>
            <person name="Hanson T.E."/>
            <person name="Mesa C."/>
            <person name="Basesman S.M."/>
            <person name="Oremland R.S."/>
        </authorList>
    </citation>
    <scope>NUCLEOTIDE SEQUENCE [LARGE SCALE GENOMIC DNA]</scope>
    <source>
        <strain evidence="20 21">MLTeJB</strain>
    </source>
</reference>
<feature type="region of interest" description="Disordered" evidence="16">
    <location>
        <begin position="894"/>
        <end position="1028"/>
    </location>
</feature>
<comment type="catalytic activity">
    <reaction evidence="14">
        <text>Preferential cleavage: (Ac)2-L-Lys-D-Ala-|-D-Ala. Also transpeptidation of peptidyl-alanyl moieties that are N-acyl substituents of D-alanine.</text>
        <dbReference type="EC" id="3.4.16.4"/>
    </reaction>
</comment>
<dbReference type="SUPFAM" id="SSF56601">
    <property type="entry name" value="beta-lactamase/transpeptidase-like"/>
    <property type="match status" value="1"/>
</dbReference>
<keyword evidence="8" id="KW-0133">Cell shape</keyword>
<dbReference type="Gene3D" id="3.90.1310.40">
    <property type="match status" value="1"/>
</dbReference>
<keyword evidence="13" id="KW-0961">Cell wall biogenesis/degradation</keyword>
<evidence type="ECO:0000256" key="7">
    <source>
        <dbReference type="ARBA" id="ARBA00022801"/>
    </source>
</evidence>
<evidence type="ECO:0000256" key="11">
    <source>
        <dbReference type="ARBA" id="ARBA00023136"/>
    </source>
</evidence>
<dbReference type="InterPro" id="IPR001264">
    <property type="entry name" value="Glyco_trans_51"/>
</dbReference>
<dbReference type="SUPFAM" id="SSF53955">
    <property type="entry name" value="Lysozyme-like"/>
    <property type="match status" value="1"/>
</dbReference>
<feature type="domain" description="Penicillin-binding protein transpeptidase" evidence="18">
    <location>
        <begin position="412"/>
        <end position="671"/>
    </location>
</feature>
<dbReference type="InterPro" id="IPR001460">
    <property type="entry name" value="PCN-bd_Tpept"/>
</dbReference>
<evidence type="ECO:0000259" key="19">
    <source>
        <dbReference type="Pfam" id="PF00912"/>
    </source>
</evidence>
<feature type="compositionally biased region" description="Acidic residues" evidence="16">
    <location>
        <begin position="911"/>
        <end position="933"/>
    </location>
</feature>
<dbReference type="PANTHER" id="PTHR32282:SF32">
    <property type="entry name" value="PENICILLIN-BINDING PROTEIN 2A"/>
    <property type="match status" value="1"/>
</dbReference>
<evidence type="ECO:0000256" key="5">
    <source>
        <dbReference type="ARBA" id="ARBA00022679"/>
    </source>
</evidence>
<dbReference type="Pfam" id="PF00912">
    <property type="entry name" value="Transgly"/>
    <property type="match status" value="1"/>
</dbReference>
<dbReference type="InterPro" id="IPR012338">
    <property type="entry name" value="Beta-lactam/transpept-like"/>
</dbReference>
<keyword evidence="12" id="KW-0511">Multifunctional enzyme</keyword>
<gene>
    <name evidence="20" type="primary">pbpA</name>
    <name evidence="20" type="ORF">BBEV_0781</name>
</gene>
<dbReference type="KEGG" id="bbev:BBEV_0781"/>
<sequence>MNEFFSSIRRIFSRKEPQVVIKGIRITTKVAWNILLLFITVTVILGAFAGGAAAGYFASLVQNEPIPEFEEMEQSIYNYEEASEVYFADDVLLGDLPSPLDRREASLDDISDHLINAVIATEDEYFFEHEGVVPKALFRALYQDFSNAAIQTGGSTLTQQLIKNQLLTSEVTHDRKAIEILYAMRLEHHFEKEDILEAYMNIVPFGRNTNGRQVAGVEAAARGLFDVSASELSLPQAAYIAGLPQSPFAYTPFTSSGEIKEDLSAGLSRMNTVLNRMYSAGYITSEERDRALDFNLEDELRESQPSSREQYPWVLETAKEYAIPVIREILFEQEDIDLDEVEDDDQRQLLFNRYTELAERSLERDGYQIHTTINKDMYDAQQEVVAEFEYFGAEETFGTLDDGSPWKVPEEGASVLIDNSSGAILSFVAGRDFEARQTNRAIKNSGFSGRQTGSTMKSLSTYPLGFDTGALQPAILAPDTPYDYQSEDDKSVSNFDNTHRGIMTAREALVRSRNVPAVREFYNMDWEAGSDMFVDFGLDYYENMDNMFESLPLGTDNFSLDQMVSAFSTYANDGVRNEQYVIESIKSLDGEVLYEHEPEEVEVVSPQTSYLMYDVMRDVIYGSGGTAGNLPNYLNVDADWAGKTGTSQGVRDALFIALNPNVTMGTWIGYDNNANIEDHSSGISYSIRNQILWSELMNAAYEIDPDLIGPSEQQSSPGGIVEQSVCAISGKLPSDLCREAGLVFTDLFNSEFAPTDEDDSLERVRYVRIDDELYKSLDETPEEFTKPGVSVKEEYFEFADGDITEYLPDDWDDLVPDVDAPDNGQTPSAVTSGSADGSSVRWSEHPEGDVIGYRLYYSPAEDQDPSLVESFIWDDDLSYSAGEGAYFITAVDVSGRESSQSDPVIVGEYAAPEEEEEEEEEEEVEEEPEESDNNDSNQVDNDNNDNQNNTNENNNDQNENTGNTNNNETNNEDENDNNNNNEDNDGNNNTANNNNEDNVNTSNNNDNTNSNGNNNQNNDATREDDENE</sequence>
<dbReference type="STRING" id="632773.BBEV_0781"/>
<dbReference type="GO" id="GO:0030288">
    <property type="term" value="C:outer membrane-bounded periplasmic space"/>
    <property type="evidence" value="ECO:0007669"/>
    <property type="project" value="TreeGrafter"/>
</dbReference>
<evidence type="ECO:0000256" key="15">
    <source>
        <dbReference type="ARBA" id="ARBA00049902"/>
    </source>
</evidence>
<organism evidence="20 21">
    <name type="scientific">Salisediminibacterium beveridgei</name>
    <dbReference type="NCBI Taxonomy" id="632773"/>
    <lineage>
        <taxon>Bacteria</taxon>
        <taxon>Bacillati</taxon>
        <taxon>Bacillota</taxon>
        <taxon>Bacilli</taxon>
        <taxon>Bacillales</taxon>
        <taxon>Bacillaceae</taxon>
        <taxon>Salisediminibacterium</taxon>
    </lineage>
</organism>
<dbReference type="GO" id="GO:0008360">
    <property type="term" value="P:regulation of cell shape"/>
    <property type="evidence" value="ECO:0007669"/>
    <property type="project" value="UniProtKB-KW"/>
</dbReference>
<keyword evidence="9" id="KW-0573">Peptidoglycan synthesis</keyword>
<dbReference type="GO" id="GO:0071555">
    <property type="term" value="P:cell wall organization"/>
    <property type="evidence" value="ECO:0007669"/>
    <property type="project" value="UniProtKB-KW"/>
</dbReference>
<dbReference type="EMBL" id="CP012502">
    <property type="protein sequence ID" value="AOM82152.1"/>
    <property type="molecule type" value="Genomic_DNA"/>
</dbReference>
<name>A0A1D7QT08_9BACI</name>
<proteinExistence type="predicted"/>
<feature type="domain" description="Glycosyl transferase family 51" evidence="19">
    <location>
        <begin position="99"/>
        <end position="277"/>
    </location>
</feature>
<dbReference type="AlphaFoldDB" id="A0A1D7QT08"/>
<dbReference type="Pfam" id="PF00905">
    <property type="entry name" value="Transpeptidase"/>
    <property type="match status" value="1"/>
</dbReference>
<dbReference type="RefSeq" id="WP_069364267.1">
    <property type="nucleotide sequence ID" value="NZ_CP012502.1"/>
</dbReference>
<evidence type="ECO:0000256" key="2">
    <source>
        <dbReference type="ARBA" id="ARBA00022645"/>
    </source>
</evidence>
<protein>
    <submittedName>
        <fullName evidence="20">Penicillin-binding protein, 1A family</fullName>
        <ecNumber evidence="20">2.4.1.129</ecNumber>
        <ecNumber evidence="20">3.4.-.-</ecNumber>
    </submittedName>
</protein>
<keyword evidence="2" id="KW-0121">Carboxypeptidase</keyword>
<accession>A0A1D7QT08</accession>
<keyword evidence="10 17" id="KW-1133">Transmembrane helix</keyword>
<dbReference type="Gene3D" id="1.10.3810.10">
    <property type="entry name" value="Biosynthetic peptidoglycan transglycosylase-like"/>
    <property type="match status" value="1"/>
</dbReference>
<dbReference type="GO" id="GO:0009002">
    <property type="term" value="F:serine-type D-Ala-D-Ala carboxypeptidase activity"/>
    <property type="evidence" value="ECO:0007669"/>
    <property type="project" value="UniProtKB-EC"/>
</dbReference>
<evidence type="ECO:0000313" key="20">
    <source>
        <dbReference type="EMBL" id="AOM82152.1"/>
    </source>
</evidence>
<dbReference type="PATRIC" id="fig|632773.3.peg.822"/>
<evidence type="ECO:0000256" key="1">
    <source>
        <dbReference type="ARBA" id="ARBA00022475"/>
    </source>
</evidence>
<dbReference type="EC" id="2.4.1.129" evidence="20"/>